<reference evidence="2 3" key="3">
    <citation type="journal article" date="2017" name="G3 (Bethesda)">
        <title>Comparative analysis highlights variable genome content of wheat rusts and divergence of the mating loci.</title>
        <authorList>
            <person name="Cuomo C.A."/>
            <person name="Bakkeren G."/>
            <person name="Khalil H.B."/>
            <person name="Panwar V."/>
            <person name="Joly D."/>
            <person name="Linning R."/>
            <person name="Sakthikumar S."/>
            <person name="Song X."/>
            <person name="Adiconis X."/>
            <person name="Fan L."/>
            <person name="Goldberg J.M."/>
            <person name="Levin J.Z."/>
            <person name="Young S."/>
            <person name="Zeng Q."/>
            <person name="Anikster Y."/>
            <person name="Bruce M."/>
            <person name="Wang M."/>
            <person name="Yin C."/>
            <person name="McCallum B."/>
            <person name="Szabo L.J."/>
            <person name="Hulbert S."/>
            <person name="Chen X."/>
            <person name="Fellers J.P."/>
        </authorList>
    </citation>
    <scope>NUCLEOTIDE SEQUENCE</scope>
    <source>
        <strain evidence="2">isolate 1-1 / race 1 (BBBD)</strain>
        <strain evidence="3">Isolate 1-1 / race 1 (BBBD)</strain>
    </source>
</reference>
<gene>
    <name evidence="1" type="ORF">PTTG_05258</name>
</gene>
<organism evidence="1">
    <name type="scientific">Puccinia triticina (isolate 1-1 / race 1 (BBBD))</name>
    <name type="common">Brown leaf rust fungus</name>
    <dbReference type="NCBI Taxonomy" id="630390"/>
    <lineage>
        <taxon>Eukaryota</taxon>
        <taxon>Fungi</taxon>
        <taxon>Dikarya</taxon>
        <taxon>Basidiomycota</taxon>
        <taxon>Pucciniomycotina</taxon>
        <taxon>Pucciniomycetes</taxon>
        <taxon>Pucciniales</taxon>
        <taxon>Pucciniaceae</taxon>
        <taxon>Puccinia</taxon>
    </lineage>
</organism>
<dbReference type="EnsemblFungi" id="PTTG_05258-t43_1">
    <property type="protein sequence ID" value="PTTG_05258-t43_1-p1"/>
    <property type="gene ID" value="PTTG_05258"/>
</dbReference>
<proteinExistence type="predicted"/>
<keyword evidence="3" id="KW-1185">Reference proteome</keyword>
<name>A0A180G0P8_PUCT1</name>
<evidence type="ECO:0000313" key="2">
    <source>
        <dbReference type="EnsemblFungi" id="PTTG_05258-t43_1-p1"/>
    </source>
</evidence>
<reference evidence="1" key="1">
    <citation type="submission" date="2009-11" db="EMBL/GenBank/DDBJ databases">
        <authorList>
            <consortium name="The Broad Institute Genome Sequencing Platform"/>
            <person name="Ward D."/>
            <person name="Feldgarden M."/>
            <person name="Earl A."/>
            <person name="Young S.K."/>
            <person name="Zeng Q."/>
            <person name="Koehrsen M."/>
            <person name="Alvarado L."/>
            <person name="Berlin A."/>
            <person name="Bochicchio J."/>
            <person name="Borenstein D."/>
            <person name="Chapman S.B."/>
            <person name="Chen Z."/>
            <person name="Engels R."/>
            <person name="Freedman E."/>
            <person name="Gellesch M."/>
            <person name="Goldberg J."/>
            <person name="Griggs A."/>
            <person name="Gujja S."/>
            <person name="Heilman E."/>
            <person name="Heiman D."/>
            <person name="Hepburn T."/>
            <person name="Howarth C."/>
            <person name="Jen D."/>
            <person name="Larson L."/>
            <person name="Lewis B."/>
            <person name="Mehta T."/>
            <person name="Park D."/>
            <person name="Pearson M."/>
            <person name="Roberts A."/>
            <person name="Saif S."/>
            <person name="Shea T."/>
            <person name="Shenoy N."/>
            <person name="Sisk P."/>
            <person name="Stolte C."/>
            <person name="Sykes S."/>
            <person name="Thomson T."/>
            <person name="Walk T."/>
            <person name="White J."/>
            <person name="Yandava C."/>
            <person name="Izard J."/>
            <person name="Baranova O.V."/>
            <person name="Blanton J.M."/>
            <person name="Tanner A.C."/>
            <person name="Dewhirst F.E."/>
            <person name="Haas B."/>
            <person name="Nusbaum C."/>
            <person name="Birren B."/>
        </authorList>
    </citation>
    <scope>NUCLEOTIDE SEQUENCE [LARGE SCALE GENOMIC DNA]</scope>
    <source>
        <strain evidence="1">1-1 BBBD Race 1</strain>
    </source>
</reference>
<protein>
    <submittedName>
        <fullName evidence="1 2">Uncharacterized protein</fullName>
    </submittedName>
</protein>
<dbReference type="VEuPathDB" id="FungiDB:PTTG_05258"/>
<evidence type="ECO:0000313" key="1">
    <source>
        <dbReference type="EMBL" id="OAV86009.1"/>
    </source>
</evidence>
<dbReference type="AlphaFoldDB" id="A0A180G0P8"/>
<dbReference type="EMBL" id="ADAS02001950">
    <property type="protein sequence ID" value="OAV86009.1"/>
    <property type="molecule type" value="Genomic_DNA"/>
</dbReference>
<reference evidence="2" key="4">
    <citation type="submission" date="2025-05" db="UniProtKB">
        <authorList>
            <consortium name="EnsemblFungi"/>
        </authorList>
    </citation>
    <scope>IDENTIFICATION</scope>
    <source>
        <strain evidence="2">isolate 1-1 / race 1 (BBBD)</strain>
    </source>
</reference>
<sequence length="104" mass="11579">MSLVQVIAAHQEHTIWRDWGTVGSIQSHWLVFKCWFEKAHHSGLVAQPEAINYDSRKAGELMAGPPTIKPKIVSAAEQFDDQATVPKGDAMAKGYFHSYQTNPS</sequence>
<evidence type="ECO:0000313" key="3">
    <source>
        <dbReference type="Proteomes" id="UP000005240"/>
    </source>
</evidence>
<dbReference type="Proteomes" id="UP000005240">
    <property type="component" value="Unassembled WGS sequence"/>
</dbReference>
<accession>A0A180G0P8</accession>
<reference evidence="1" key="2">
    <citation type="submission" date="2016-05" db="EMBL/GenBank/DDBJ databases">
        <title>Comparative analysis highlights variable genome content of wheat rusts and divergence of the mating loci.</title>
        <authorList>
            <person name="Cuomo C.A."/>
            <person name="Bakkeren G."/>
            <person name="Szabo L."/>
            <person name="Khalil H."/>
            <person name="Joly D."/>
            <person name="Goldberg J."/>
            <person name="Young S."/>
            <person name="Zeng Q."/>
            <person name="Fellers J."/>
        </authorList>
    </citation>
    <scope>NUCLEOTIDE SEQUENCE [LARGE SCALE GENOMIC DNA]</scope>
    <source>
        <strain evidence="1">1-1 BBBD Race 1</strain>
    </source>
</reference>